<gene>
    <name evidence="1" type="ORF">H6A31_08245</name>
</gene>
<dbReference type="RefSeq" id="WP_204475843.1">
    <property type="nucleotide sequence ID" value="NZ_JACJJW010000019.1"/>
</dbReference>
<dbReference type="InterPro" id="IPR045724">
    <property type="entry name" value="DUF6078"/>
</dbReference>
<evidence type="ECO:0000313" key="1">
    <source>
        <dbReference type="EMBL" id="MBM6758666.1"/>
    </source>
</evidence>
<name>A0ABS2EVT2_9BACE</name>
<reference evidence="1 2" key="1">
    <citation type="journal article" date="2021" name="Sci. Rep.">
        <title>The distribution of antibiotic resistance genes in chicken gut microbiota commensals.</title>
        <authorList>
            <person name="Juricova H."/>
            <person name="Matiasovicova J."/>
            <person name="Kubasova T."/>
            <person name="Cejkova D."/>
            <person name="Rychlik I."/>
        </authorList>
    </citation>
    <scope>NUCLEOTIDE SEQUENCE [LARGE SCALE GENOMIC DNA]</scope>
    <source>
        <strain evidence="1 2">An801</strain>
    </source>
</reference>
<dbReference type="EMBL" id="JACJJW010000019">
    <property type="protein sequence ID" value="MBM6758666.1"/>
    <property type="molecule type" value="Genomic_DNA"/>
</dbReference>
<accession>A0ABS2EVT2</accession>
<dbReference type="Proteomes" id="UP000703295">
    <property type="component" value="Unassembled WGS sequence"/>
</dbReference>
<comment type="caution">
    <text evidence="1">The sequence shown here is derived from an EMBL/GenBank/DDBJ whole genome shotgun (WGS) entry which is preliminary data.</text>
</comment>
<evidence type="ECO:0000313" key="2">
    <source>
        <dbReference type="Proteomes" id="UP000703295"/>
    </source>
</evidence>
<organism evidence="1 2">
    <name type="scientific">Bacteroides mediterraneensis</name>
    <dbReference type="NCBI Taxonomy" id="1841856"/>
    <lineage>
        <taxon>Bacteria</taxon>
        <taxon>Pseudomonadati</taxon>
        <taxon>Bacteroidota</taxon>
        <taxon>Bacteroidia</taxon>
        <taxon>Bacteroidales</taxon>
        <taxon>Bacteroidaceae</taxon>
        <taxon>Bacteroides</taxon>
    </lineage>
</organism>
<keyword evidence="2" id="KW-1185">Reference proteome</keyword>
<protein>
    <submittedName>
        <fullName evidence="1">Uncharacterized protein</fullName>
    </submittedName>
</protein>
<sequence>MKKNPYKEAPASFSICLHTDCPCASNCLRQLAYPALLEREAFLHLANPARCTKDTSCPYYRDATPVTYMRGFTQMKKRMYPDQYQKSMNILVAYFGRNPYFERRRGERKLNLQEQEIIRKALKQAGVTDNLEFDQQETGFNWYD</sequence>
<proteinExistence type="predicted"/>
<dbReference type="Pfam" id="PF19555">
    <property type="entry name" value="DUF6078"/>
    <property type="match status" value="1"/>
</dbReference>